<dbReference type="AlphaFoldDB" id="A0A6S6M707"/>
<evidence type="ECO:0000313" key="2">
    <source>
        <dbReference type="EMBL" id="BCG47646.1"/>
    </source>
</evidence>
<accession>A0A6S6M707</accession>
<dbReference type="Gene3D" id="3.40.630.30">
    <property type="match status" value="1"/>
</dbReference>
<dbReference type="InterPro" id="IPR016181">
    <property type="entry name" value="Acyl_CoA_acyltransferase"/>
</dbReference>
<dbReference type="RefSeq" id="WP_185242512.1">
    <property type="nucleotide sequence ID" value="NZ_AP023213.1"/>
</dbReference>
<dbReference type="InterPro" id="IPR038740">
    <property type="entry name" value="BioF2-like_GNAT_dom"/>
</dbReference>
<evidence type="ECO:0000313" key="3">
    <source>
        <dbReference type="Proteomes" id="UP000515472"/>
    </source>
</evidence>
<evidence type="ECO:0000259" key="1">
    <source>
        <dbReference type="Pfam" id="PF13480"/>
    </source>
</evidence>
<dbReference type="Pfam" id="PF13480">
    <property type="entry name" value="Acetyltransf_6"/>
    <property type="match status" value="1"/>
</dbReference>
<reference evidence="2 3" key="1">
    <citation type="submission" date="2020-06" db="EMBL/GenBank/DDBJ databases">
        <title>Interaction of electrochemicaly active bacteria, Geobacter bremensis R4 on different carbon anode.</title>
        <authorList>
            <person name="Meng L."/>
            <person name="Yoshida N."/>
        </authorList>
    </citation>
    <scope>NUCLEOTIDE SEQUENCE [LARGE SCALE GENOMIC DNA]</scope>
    <source>
        <strain evidence="2 3">R4</strain>
    </source>
</reference>
<gene>
    <name evidence="2" type="ORF">GEOBRER4_n2485</name>
</gene>
<proteinExistence type="predicted"/>
<sequence>MAASAIDIEVVSNHGRFLELKPEWDLLLARSGEGASVFLSHYWLDCWWRHYAGDAELHLLVLRREGRTLAIAPLMRRRFSLYGLPVRCLCFPENGNTLHNDLLVGEAERGECLAELFRYLDRNRREWDLVHLYRMPGDSPNLAAALKLLVNGGLKHHLRSVYASPYLEISGGWQAFHAGRSQRVRKTLRNVKNSLERTARLEVVRVASWKEFLEHREAICQVASRSWTHAQGDSLATPANRAFFEDLAREAAREGGLRVWLLFLDGRPAAFEFHLCGFGKEHALRASFDEEFAGLSPGAFLEMELLREIYDDPQGVARFDFGGSIDPYKKRWSDQARELVQLQLFNSEPYSRVCSFYATSLIPLLRQVRDLLRRKG</sequence>
<organism evidence="2 3">
    <name type="scientific">Citrifermentans bremense</name>
    <dbReference type="NCBI Taxonomy" id="60035"/>
    <lineage>
        <taxon>Bacteria</taxon>
        <taxon>Pseudomonadati</taxon>
        <taxon>Thermodesulfobacteriota</taxon>
        <taxon>Desulfuromonadia</taxon>
        <taxon>Geobacterales</taxon>
        <taxon>Geobacteraceae</taxon>
        <taxon>Citrifermentans</taxon>
    </lineage>
</organism>
<name>A0A6S6M707_9BACT</name>
<protein>
    <submittedName>
        <fullName evidence="2">Protein involved in cellulose biosynthesis-like protein</fullName>
    </submittedName>
</protein>
<dbReference type="SUPFAM" id="SSF55729">
    <property type="entry name" value="Acyl-CoA N-acyltransferases (Nat)"/>
    <property type="match status" value="1"/>
</dbReference>
<dbReference type="KEGG" id="gbn:GEOBRER4_23960"/>
<dbReference type="Proteomes" id="UP000515472">
    <property type="component" value="Chromosome"/>
</dbReference>
<feature type="domain" description="BioF2-like acetyltransferase" evidence="1">
    <location>
        <begin position="183"/>
        <end position="330"/>
    </location>
</feature>
<dbReference type="EMBL" id="AP023213">
    <property type="protein sequence ID" value="BCG47646.1"/>
    <property type="molecule type" value="Genomic_DNA"/>
</dbReference>
<keyword evidence="3" id="KW-1185">Reference proteome</keyword>